<evidence type="ECO:0000313" key="2">
    <source>
        <dbReference type="EMBL" id="SCG77594.1"/>
    </source>
</evidence>
<evidence type="ECO:0000259" key="1">
    <source>
        <dbReference type="Pfam" id="PF04149"/>
    </source>
</evidence>
<dbReference type="EMBL" id="LT607750">
    <property type="protein sequence ID" value="SCG77594.1"/>
    <property type="molecule type" value="Genomic_DNA"/>
</dbReference>
<dbReference type="Proteomes" id="UP000198217">
    <property type="component" value="Chromosome I"/>
</dbReference>
<organism evidence="2 3">
    <name type="scientific">Micromonospora echinaurantiaca</name>
    <dbReference type="NCBI Taxonomy" id="47857"/>
    <lineage>
        <taxon>Bacteria</taxon>
        <taxon>Bacillati</taxon>
        <taxon>Actinomycetota</taxon>
        <taxon>Actinomycetes</taxon>
        <taxon>Micromonosporales</taxon>
        <taxon>Micromonosporaceae</taxon>
        <taxon>Micromonospora</taxon>
    </lineage>
</organism>
<protein>
    <recommendedName>
        <fullName evidence="1">DUF397 domain-containing protein</fullName>
    </recommendedName>
</protein>
<keyword evidence="3" id="KW-1185">Reference proteome</keyword>
<dbReference type="RefSeq" id="WP_408630610.1">
    <property type="nucleotide sequence ID" value="NZ_LT607750.1"/>
</dbReference>
<evidence type="ECO:0000313" key="3">
    <source>
        <dbReference type="Proteomes" id="UP000198217"/>
    </source>
</evidence>
<dbReference type="InterPro" id="IPR007278">
    <property type="entry name" value="DUF397"/>
</dbReference>
<name>A0A1C5K4A5_9ACTN</name>
<reference evidence="2 3" key="1">
    <citation type="submission" date="2016-06" db="EMBL/GenBank/DDBJ databases">
        <authorList>
            <person name="Kjaerup R.B."/>
            <person name="Dalgaard T.S."/>
            <person name="Juul-Madsen H.R."/>
        </authorList>
    </citation>
    <scope>NUCLEOTIDE SEQUENCE [LARGE SCALE GENOMIC DNA]</scope>
    <source>
        <strain evidence="2 3">DSM 43904</strain>
    </source>
</reference>
<feature type="domain" description="DUF397" evidence="1">
    <location>
        <begin position="12"/>
        <end position="62"/>
    </location>
</feature>
<proteinExistence type="predicted"/>
<sequence length="69" mass="7377">MQEPSTLEAVIWRKSSLSGDGNCIEVATVKGEVVGVRDSKDAAGPVLAFSPTAWTGFVSGLKTRQLDRR</sequence>
<accession>A0A1C5K4A5</accession>
<dbReference type="AlphaFoldDB" id="A0A1C5K4A5"/>
<dbReference type="Pfam" id="PF04149">
    <property type="entry name" value="DUF397"/>
    <property type="match status" value="1"/>
</dbReference>
<gene>
    <name evidence="2" type="ORF">GA0070609_5422</name>
</gene>